<dbReference type="GO" id="GO:0003677">
    <property type="term" value="F:DNA binding"/>
    <property type="evidence" value="ECO:0007669"/>
    <property type="project" value="InterPro"/>
</dbReference>
<dbReference type="AlphaFoldDB" id="A0A0G1CG11"/>
<feature type="domain" description="Helicase ATP-binding" evidence="1">
    <location>
        <begin position="86"/>
        <end position="258"/>
    </location>
</feature>
<dbReference type="InterPro" id="IPR006935">
    <property type="entry name" value="Helicase/UvrB_N"/>
</dbReference>
<dbReference type="InterPro" id="IPR001650">
    <property type="entry name" value="Helicase_C-like"/>
</dbReference>
<dbReference type="GO" id="GO:0016787">
    <property type="term" value="F:hydrolase activity"/>
    <property type="evidence" value="ECO:0007669"/>
    <property type="project" value="InterPro"/>
</dbReference>
<dbReference type="PANTHER" id="PTHR47396">
    <property type="entry name" value="TYPE I RESTRICTION ENZYME ECOKI R PROTEIN"/>
    <property type="match status" value="1"/>
</dbReference>
<evidence type="ECO:0000313" key="4">
    <source>
        <dbReference type="Proteomes" id="UP000034050"/>
    </source>
</evidence>
<dbReference type="InterPro" id="IPR014001">
    <property type="entry name" value="Helicase_ATP-bd"/>
</dbReference>
<accession>A0A0G1CG11</accession>
<dbReference type="NCBIfam" id="TIGR01764">
    <property type="entry name" value="excise"/>
    <property type="match status" value="1"/>
</dbReference>
<dbReference type="Gene3D" id="3.90.105.50">
    <property type="match status" value="1"/>
</dbReference>
<protein>
    <recommendedName>
        <fullName evidence="5">Helicase</fullName>
    </recommendedName>
</protein>
<gene>
    <name evidence="3" type="ORF">UV61_C0025G0015</name>
</gene>
<comment type="caution">
    <text evidence="3">The sequence shown here is derived from an EMBL/GenBank/DDBJ whole genome shotgun (WGS) entry which is preliminary data.</text>
</comment>
<sequence length="678" mass="77403">MVGWFSIEEAAKYLGMGKTVLYALAREGRIPASKVGKKWMFEKNQLDTWLRANQPMGSFFTSLDYKIAGNEELREPQREAYLRTYDFFQSGKNKAILQIPVGCGKSGLASILPLGIAKGRVLIIAPNLTIRKNLYEAMDITNRQKCFWRKAKVLNDAQMVSGPLACTLETGNISVAEKAHIVITNIHQLATNVDKWLTQFPDRFFDMIIIDEAHHSAADSWKKVLDRFPEAKVVHMTATPFRSDRQEIDGELVYRYPFRSATLKGYIKRLKASYVAPKEIELSFIDGSGKKYTLEQVLKMKEEDWFSRNVALAKPCNQHIVESSLEKLEDLRQTGTRHQIIAVACTINHAKDIRAIYRERGYSADIIHSKQTEEEQEEVLRSLYNGTLDCIIQVQMLGEGFDHPKLSVAAIFRPFRTLAPYIQFVGRIMRVVVQNDPTHPDNLGHIVTHLGMNLDQRVKEFKQFENDDQTFWEKVVGGVDPEVPTSVRDGSTRLTASENDVVVNGEIVDALWEEDLADMDEKHIVDDLKDRLKLYGLDPEKAEEIIRSAKRGGMTRRAPTEPFPIQPQKEWEESKRRISDQGTRLAKILLNNVSLEITGTELAYKYTSLKARAKNNLVSAIMLVNHEINTRLGKDRSQCSTEEFKSILETKTLDDILQTLVRRVHKAKNEYEKSKSKR</sequence>
<dbReference type="Proteomes" id="UP000034050">
    <property type="component" value="Unassembled WGS sequence"/>
</dbReference>
<dbReference type="SMART" id="SM00487">
    <property type="entry name" value="DEXDc"/>
    <property type="match status" value="1"/>
</dbReference>
<dbReference type="SMART" id="SM00490">
    <property type="entry name" value="HELICc"/>
    <property type="match status" value="1"/>
</dbReference>
<dbReference type="Pfam" id="PF12728">
    <property type="entry name" value="HTH_17"/>
    <property type="match status" value="1"/>
</dbReference>
<dbReference type="SUPFAM" id="SSF52540">
    <property type="entry name" value="P-loop containing nucleoside triphosphate hydrolases"/>
    <property type="match status" value="1"/>
</dbReference>
<dbReference type="Gene3D" id="3.40.50.300">
    <property type="entry name" value="P-loop containing nucleotide triphosphate hydrolases"/>
    <property type="match status" value="2"/>
</dbReference>
<dbReference type="InterPro" id="IPR050742">
    <property type="entry name" value="Helicase_Restrict-Modif_Enz"/>
</dbReference>
<name>A0A0G1CG11_9BACT</name>
<dbReference type="GO" id="GO:0005829">
    <property type="term" value="C:cytosol"/>
    <property type="evidence" value="ECO:0007669"/>
    <property type="project" value="TreeGrafter"/>
</dbReference>
<dbReference type="EMBL" id="LCFD01000025">
    <property type="protein sequence ID" value="KKS84730.1"/>
    <property type="molecule type" value="Genomic_DNA"/>
</dbReference>
<dbReference type="PROSITE" id="PS51194">
    <property type="entry name" value="HELICASE_CTER"/>
    <property type="match status" value="1"/>
</dbReference>
<dbReference type="PANTHER" id="PTHR47396:SF1">
    <property type="entry name" value="ATP-DEPENDENT HELICASE IRC3-RELATED"/>
    <property type="match status" value="1"/>
</dbReference>
<dbReference type="Pfam" id="PF00271">
    <property type="entry name" value="Helicase_C"/>
    <property type="match status" value="1"/>
</dbReference>
<reference evidence="3 4" key="1">
    <citation type="journal article" date="2015" name="Nature">
        <title>rRNA introns, odd ribosomes, and small enigmatic genomes across a large radiation of phyla.</title>
        <authorList>
            <person name="Brown C.T."/>
            <person name="Hug L.A."/>
            <person name="Thomas B.C."/>
            <person name="Sharon I."/>
            <person name="Castelle C.J."/>
            <person name="Singh A."/>
            <person name="Wilkins M.J."/>
            <person name="Williams K.H."/>
            <person name="Banfield J.F."/>
        </authorList>
    </citation>
    <scope>NUCLEOTIDE SEQUENCE [LARGE SCALE GENOMIC DNA]</scope>
</reference>
<evidence type="ECO:0008006" key="5">
    <source>
        <dbReference type="Google" id="ProtNLM"/>
    </source>
</evidence>
<dbReference type="PATRIC" id="fig|1618446.3.peg.1508"/>
<dbReference type="PROSITE" id="PS51192">
    <property type="entry name" value="HELICASE_ATP_BIND_1"/>
    <property type="match status" value="1"/>
</dbReference>
<dbReference type="InterPro" id="IPR041657">
    <property type="entry name" value="HTH_17"/>
</dbReference>
<organism evidence="3 4">
    <name type="scientific">Candidatus Gottesmanbacteria bacterium GW2011_GWB1_43_11</name>
    <dbReference type="NCBI Taxonomy" id="1618446"/>
    <lineage>
        <taxon>Bacteria</taxon>
        <taxon>Candidatus Gottesmaniibacteriota</taxon>
    </lineage>
</organism>
<dbReference type="GO" id="GO:0005524">
    <property type="term" value="F:ATP binding"/>
    <property type="evidence" value="ECO:0007669"/>
    <property type="project" value="InterPro"/>
</dbReference>
<dbReference type="STRING" id="1618446.UV61_C0025G0015"/>
<dbReference type="InterPro" id="IPR010093">
    <property type="entry name" value="SinI_DNA-bd"/>
</dbReference>
<evidence type="ECO:0000259" key="2">
    <source>
        <dbReference type="PROSITE" id="PS51194"/>
    </source>
</evidence>
<dbReference type="InterPro" id="IPR027417">
    <property type="entry name" value="P-loop_NTPase"/>
</dbReference>
<evidence type="ECO:0000259" key="1">
    <source>
        <dbReference type="PROSITE" id="PS51192"/>
    </source>
</evidence>
<dbReference type="Pfam" id="PF04851">
    <property type="entry name" value="ResIII"/>
    <property type="match status" value="1"/>
</dbReference>
<evidence type="ECO:0000313" key="3">
    <source>
        <dbReference type="EMBL" id="KKS84730.1"/>
    </source>
</evidence>
<proteinExistence type="predicted"/>
<feature type="domain" description="Helicase C-terminal" evidence="2">
    <location>
        <begin position="320"/>
        <end position="491"/>
    </location>
</feature>
<dbReference type="InterPro" id="IPR038148">
    <property type="entry name" value="Tn1545/Tn916_Xis"/>
</dbReference>